<evidence type="ECO:0000256" key="1">
    <source>
        <dbReference type="SAM" id="MobiDB-lite"/>
    </source>
</evidence>
<accession>A1APQ4</accession>
<sequence length="82" mass="9075">MYVLQHASSGTGTRRFSGQKVINGQRPQWQDQVGRVVALRLDSRLFSGAFHLSCLSRTHFPAAAQQMISNATASQPVILQTY</sequence>
<organism evidence="2 3">
    <name type="scientific">Pelobacter propionicus (strain DSM 2379 / NBRC 103807 / OttBd1)</name>
    <dbReference type="NCBI Taxonomy" id="338966"/>
    <lineage>
        <taxon>Bacteria</taxon>
        <taxon>Pseudomonadati</taxon>
        <taxon>Thermodesulfobacteriota</taxon>
        <taxon>Desulfuromonadia</taxon>
        <taxon>Desulfuromonadales</taxon>
        <taxon>Desulfuromonadaceae</taxon>
        <taxon>Pelobacter</taxon>
    </lineage>
</organism>
<dbReference type="HOGENOM" id="CLU_2555272_0_0_7"/>
<dbReference type="AlphaFoldDB" id="A1APQ4"/>
<protein>
    <submittedName>
        <fullName evidence="2">Uncharacterized protein</fullName>
    </submittedName>
</protein>
<proteinExistence type="predicted"/>
<evidence type="ECO:0000313" key="3">
    <source>
        <dbReference type="Proteomes" id="UP000006732"/>
    </source>
</evidence>
<feature type="region of interest" description="Disordered" evidence="1">
    <location>
        <begin position="1"/>
        <end position="21"/>
    </location>
</feature>
<keyword evidence="3" id="KW-1185">Reference proteome</keyword>
<reference evidence="2 3" key="1">
    <citation type="submission" date="2006-10" db="EMBL/GenBank/DDBJ databases">
        <title>Complete sequence of chromosome of Pelobacter propionicus DSM 2379.</title>
        <authorList>
            <consortium name="US DOE Joint Genome Institute"/>
            <person name="Copeland A."/>
            <person name="Lucas S."/>
            <person name="Lapidus A."/>
            <person name="Barry K."/>
            <person name="Detter J.C."/>
            <person name="Glavina del Rio T."/>
            <person name="Hammon N."/>
            <person name="Israni S."/>
            <person name="Dalin E."/>
            <person name="Tice H."/>
            <person name="Pitluck S."/>
            <person name="Saunders E."/>
            <person name="Brettin T."/>
            <person name="Bruce D."/>
            <person name="Han C."/>
            <person name="Tapia R."/>
            <person name="Schmutz J."/>
            <person name="Larimer F."/>
            <person name="Land M."/>
            <person name="Hauser L."/>
            <person name="Kyrpides N."/>
            <person name="Kim E."/>
            <person name="Lovley D."/>
            <person name="Richardson P."/>
        </authorList>
    </citation>
    <scope>NUCLEOTIDE SEQUENCE [LARGE SCALE GENOMIC DNA]</scope>
    <source>
        <strain evidence="3">DSM 2379 / NBRC 103807 / OttBd1</strain>
    </source>
</reference>
<gene>
    <name evidence="2" type="ordered locus">Ppro_1712</name>
</gene>
<dbReference type="STRING" id="338966.Ppro_1712"/>
<dbReference type="KEGG" id="ppd:Ppro_1712"/>
<dbReference type="EMBL" id="CP000482">
    <property type="protein sequence ID" value="ABK99324.1"/>
    <property type="molecule type" value="Genomic_DNA"/>
</dbReference>
<name>A1APQ4_PELPD</name>
<dbReference type="Proteomes" id="UP000006732">
    <property type="component" value="Chromosome"/>
</dbReference>
<evidence type="ECO:0000313" key="2">
    <source>
        <dbReference type="EMBL" id="ABK99324.1"/>
    </source>
</evidence>